<feature type="compositionally biased region" description="Basic and acidic residues" evidence="1">
    <location>
        <begin position="16"/>
        <end position="27"/>
    </location>
</feature>
<reference evidence="4 5" key="1">
    <citation type="submission" date="2018-08" db="EMBL/GenBank/DDBJ databases">
        <title>A genome reference for cultivated species of the human gut microbiota.</title>
        <authorList>
            <person name="Zou Y."/>
            <person name="Xue W."/>
            <person name="Luo G."/>
        </authorList>
    </citation>
    <scope>NUCLEOTIDE SEQUENCE [LARGE SCALE GENOMIC DNA]</scope>
    <source>
        <strain evidence="4 5">AF13-3LB</strain>
    </source>
</reference>
<dbReference type="InterPro" id="IPR008454">
    <property type="entry name" value="Collagen-bd_Cna-like_B-typ_dom"/>
</dbReference>
<dbReference type="Proteomes" id="UP000265970">
    <property type="component" value="Unassembled WGS sequence"/>
</dbReference>
<dbReference type="GO" id="GO:0005975">
    <property type="term" value="P:carbohydrate metabolic process"/>
    <property type="evidence" value="ECO:0007669"/>
    <property type="project" value="UniProtKB-ARBA"/>
</dbReference>
<evidence type="ECO:0000256" key="2">
    <source>
        <dbReference type="SAM" id="Phobius"/>
    </source>
</evidence>
<proteinExistence type="predicted"/>
<dbReference type="Pfam" id="PF05738">
    <property type="entry name" value="Cna_B"/>
    <property type="match status" value="1"/>
</dbReference>
<sequence length="368" mass="39841">MRGAEPNRMRNAYNNNREEEHLTKPRGDNMRRLTVGKRIAPAILCAAAMLTSLAVGVPSVYAEDTNTEEDRTDLASSVVAGSGEGTINVTYAHDETALEGVVFHVYNVAKWADEGGYEPIGDFADTEKYPVNWDVLNADPQTFRDMANTLAGYIELNGTEPAASAMTDADGNVSFTNVGDGMFLVTADRFVEKTLECKSSAMLVALPNVHVEDGANQRVVNIEPKSDCVVPEVKTETLNVKKVWKDAGNTDRPKSITVELLKNGESQETVELSDANNWQYSWAGLESGNDWKVVEKNVPAGYTTISEYDMTAEDEASVTITNTKPAPPVTPQKPPAQTGADIALVVVVAGAAFILGLLLIIKTRKKEA</sequence>
<dbReference type="AlphaFoldDB" id="A0A395XI81"/>
<keyword evidence="2" id="KW-1133">Transmembrane helix</keyword>
<evidence type="ECO:0000313" key="5">
    <source>
        <dbReference type="Proteomes" id="UP000265970"/>
    </source>
</evidence>
<dbReference type="InterPro" id="IPR013783">
    <property type="entry name" value="Ig-like_fold"/>
</dbReference>
<feature type="region of interest" description="Disordered" evidence="1">
    <location>
        <begin position="1"/>
        <end position="27"/>
    </location>
</feature>
<feature type="transmembrane region" description="Helical" evidence="2">
    <location>
        <begin position="39"/>
        <end position="61"/>
    </location>
</feature>
<accession>A0A395XI81</accession>
<dbReference type="CDD" id="cd00222">
    <property type="entry name" value="CollagenBindB"/>
    <property type="match status" value="1"/>
</dbReference>
<feature type="transmembrane region" description="Helical" evidence="2">
    <location>
        <begin position="342"/>
        <end position="361"/>
    </location>
</feature>
<evidence type="ECO:0000313" key="4">
    <source>
        <dbReference type="EMBL" id="RGW11042.1"/>
    </source>
</evidence>
<evidence type="ECO:0000256" key="1">
    <source>
        <dbReference type="SAM" id="MobiDB-lite"/>
    </source>
</evidence>
<dbReference type="SUPFAM" id="SSF49478">
    <property type="entry name" value="Cna protein B-type domain"/>
    <property type="match status" value="1"/>
</dbReference>
<dbReference type="Gene3D" id="2.60.40.1140">
    <property type="entry name" value="Collagen-binding surface protein Cna, B-type domain"/>
    <property type="match status" value="1"/>
</dbReference>
<gene>
    <name evidence="4" type="ORF">DWV92_01460</name>
</gene>
<name>A0A395XI81_9BIFI</name>
<comment type="caution">
    <text evidence="4">The sequence shown here is derived from an EMBL/GenBank/DDBJ whole genome shotgun (WGS) entry which is preliminary data.</text>
</comment>
<dbReference type="EMBL" id="QRZV01000001">
    <property type="protein sequence ID" value="RGW11042.1"/>
    <property type="molecule type" value="Genomic_DNA"/>
</dbReference>
<dbReference type="Gene3D" id="2.60.40.10">
    <property type="entry name" value="Immunoglobulins"/>
    <property type="match status" value="1"/>
</dbReference>
<keyword evidence="2" id="KW-0812">Transmembrane</keyword>
<organism evidence="4 5">
    <name type="scientific">Bifidobacterium pseudolongum</name>
    <dbReference type="NCBI Taxonomy" id="1694"/>
    <lineage>
        <taxon>Bacteria</taxon>
        <taxon>Bacillati</taxon>
        <taxon>Actinomycetota</taxon>
        <taxon>Actinomycetes</taxon>
        <taxon>Bifidobacteriales</taxon>
        <taxon>Bifidobacteriaceae</taxon>
        <taxon>Bifidobacterium</taxon>
    </lineage>
</organism>
<evidence type="ECO:0000259" key="3">
    <source>
        <dbReference type="Pfam" id="PF05738"/>
    </source>
</evidence>
<protein>
    <submittedName>
        <fullName evidence="4">Cna B-type domain-containing protein</fullName>
    </submittedName>
</protein>
<feature type="domain" description="CNA-B" evidence="3">
    <location>
        <begin position="239"/>
        <end position="323"/>
    </location>
</feature>
<keyword evidence="2" id="KW-0472">Membrane</keyword>